<evidence type="ECO:0000256" key="1">
    <source>
        <dbReference type="ARBA" id="ARBA00013017"/>
    </source>
</evidence>
<keyword evidence="3" id="KW-0049">Antioxidant</keyword>
<dbReference type="InterPro" id="IPR013766">
    <property type="entry name" value="Thioredoxin_domain"/>
</dbReference>
<organism evidence="11 12">
    <name type="scientific">Cryptococcus wingfieldii CBS 7118</name>
    <dbReference type="NCBI Taxonomy" id="1295528"/>
    <lineage>
        <taxon>Eukaryota</taxon>
        <taxon>Fungi</taxon>
        <taxon>Dikarya</taxon>
        <taxon>Basidiomycota</taxon>
        <taxon>Agaricomycotina</taxon>
        <taxon>Tremellomycetes</taxon>
        <taxon>Tremellales</taxon>
        <taxon>Cryptococcaceae</taxon>
        <taxon>Cryptococcus</taxon>
    </lineage>
</organism>
<evidence type="ECO:0000256" key="5">
    <source>
        <dbReference type="ARBA" id="ARBA00023157"/>
    </source>
</evidence>
<evidence type="ECO:0000256" key="9">
    <source>
        <dbReference type="ARBA" id="ARBA00049091"/>
    </source>
</evidence>
<keyword evidence="2" id="KW-0575">Peroxidase</keyword>
<dbReference type="EMBL" id="AWGH01000008">
    <property type="protein sequence ID" value="ODN99609.1"/>
    <property type="molecule type" value="Genomic_DNA"/>
</dbReference>
<dbReference type="SUPFAM" id="SSF52833">
    <property type="entry name" value="Thioredoxin-like"/>
    <property type="match status" value="1"/>
</dbReference>
<evidence type="ECO:0000259" key="10">
    <source>
        <dbReference type="PROSITE" id="PS51352"/>
    </source>
</evidence>
<dbReference type="GO" id="GO:0034599">
    <property type="term" value="P:cellular response to oxidative stress"/>
    <property type="evidence" value="ECO:0007669"/>
    <property type="project" value="TreeGrafter"/>
</dbReference>
<evidence type="ECO:0000256" key="2">
    <source>
        <dbReference type="ARBA" id="ARBA00022559"/>
    </source>
</evidence>
<dbReference type="GO" id="GO:0008379">
    <property type="term" value="F:thioredoxin peroxidase activity"/>
    <property type="evidence" value="ECO:0007669"/>
    <property type="project" value="TreeGrafter"/>
</dbReference>
<evidence type="ECO:0000313" key="11">
    <source>
        <dbReference type="EMBL" id="ODN99609.1"/>
    </source>
</evidence>
<evidence type="ECO:0000256" key="4">
    <source>
        <dbReference type="ARBA" id="ARBA00023002"/>
    </source>
</evidence>
<sequence length="164" mass="18135">MVKQSDLIGKAAPSLQLPRIPDGSSYKLPLGQKPIALFFFPAAGTMGCTMEACSLRDARVNNIVFQRHPELEVVGVSGDPTDKQTKFADEHGLSYPILSDIDGQARKSYGVGNQFFGMTPGRETFFIDEKGIVRGVCDSSINVFEHTRFIQQQLVAIEKEKRKI</sequence>
<gene>
    <name evidence="11" type="ORF">L198_03453</name>
</gene>
<dbReference type="InterPro" id="IPR000866">
    <property type="entry name" value="AhpC/TSA"/>
</dbReference>
<reference evidence="11 12" key="1">
    <citation type="submission" date="2016-06" db="EMBL/GenBank/DDBJ databases">
        <title>Evolution of pathogenesis and genome organization in the Tremellales.</title>
        <authorList>
            <person name="Cuomo C."/>
            <person name="Litvintseva A."/>
            <person name="Heitman J."/>
            <person name="Chen Y."/>
            <person name="Sun S."/>
            <person name="Springer D."/>
            <person name="Dromer F."/>
            <person name="Young S."/>
            <person name="Zeng Q."/>
            <person name="Chapman S."/>
            <person name="Gujja S."/>
            <person name="Saif S."/>
            <person name="Birren B."/>
        </authorList>
    </citation>
    <scope>NUCLEOTIDE SEQUENCE [LARGE SCALE GENOMIC DNA]</scope>
    <source>
        <strain evidence="11 12">CBS 7118</strain>
    </source>
</reference>
<dbReference type="InterPro" id="IPR036249">
    <property type="entry name" value="Thioredoxin-like_sf"/>
</dbReference>
<dbReference type="Gene3D" id="3.40.30.10">
    <property type="entry name" value="Glutaredoxin"/>
    <property type="match status" value="1"/>
</dbReference>
<feature type="domain" description="Thioredoxin" evidence="10">
    <location>
        <begin position="6"/>
        <end position="155"/>
    </location>
</feature>
<dbReference type="InterPro" id="IPR050924">
    <property type="entry name" value="Peroxiredoxin_BCP/PrxQ"/>
</dbReference>
<dbReference type="GeneID" id="30192666"/>
<comment type="caution">
    <text evidence="11">The sequence shown here is derived from an EMBL/GenBank/DDBJ whole genome shotgun (WGS) entry which is preliminary data.</text>
</comment>
<dbReference type="AlphaFoldDB" id="A0A1E3JFH6"/>
<dbReference type="EC" id="1.11.1.24" evidence="1"/>
<keyword evidence="4" id="KW-0560">Oxidoreductase</keyword>
<dbReference type="Proteomes" id="UP000094819">
    <property type="component" value="Unassembled WGS sequence"/>
</dbReference>
<dbReference type="RefSeq" id="XP_019032686.1">
    <property type="nucleotide sequence ID" value="XM_019175583.1"/>
</dbReference>
<accession>A0A1E3JFH6</accession>
<evidence type="ECO:0000313" key="12">
    <source>
        <dbReference type="Proteomes" id="UP000094819"/>
    </source>
</evidence>
<keyword evidence="5" id="KW-1015">Disulfide bond</keyword>
<evidence type="ECO:0000256" key="7">
    <source>
        <dbReference type="ARBA" id="ARBA00032824"/>
    </source>
</evidence>
<dbReference type="PROSITE" id="PS51352">
    <property type="entry name" value="THIOREDOXIN_2"/>
    <property type="match status" value="1"/>
</dbReference>
<proteinExistence type="inferred from homology"/>
<comment type="catalytic activity">
    <reaction evidence="9">
        <text>a hydroperoxide + [thioredoxin]-dithiol = an alcohol + [thioredoxin]-disulfide + H2O</text>
        <dbReference type="Rhea" id="RHEA:62620"/>
        <dbReference type="Rhea" id="RHEA-COMP:10698"/>
        <dbReference type="Rhea" id="RHEA-COMP:10700"/>
        <dbReference type="ChEBI" id="CHEBI:15377"/>
        <dbReference type="ChEBI" id="CHEBI:29950"/>
        <dbReference type="ChEBI" id="CHEBI:30879"/>
        <dbReference type="ChEBI" id="CHEBI:35924"/>
        <dbReference type="ChEBI" id="CHEBI:50058"/>
        <dbReference type="EC" id="1.11.1.24"/>
    </reaction>
</comment>
<dbReference type="CDD" id="cd03017">
    <property type="entry name" value="PRX_BCP"/>
    <property type="match status" value="1"/>
</dbReference>
<comment type="similarity">
    <text evidence="8">Belongs to the peroxiredoxin family. BCP/PrxQ subfamily.</text>
</comment>
<evidence type="ECO:0000256" key="6">
    <source>
        <dbReference type="ARBA" id="ARBA00023284"/>
    </source>
</evidence>
<dbReference type="Pfam" id="PF00578">
    <property type="entry name" value="AhpC-TSA"/>
    <property type="match status" value="1"/>
</dbReference>
<evidence type="ECO:0000256" key="3">
    <source>
        <dbReference type="ARBA" id="ARBA00022862"/>
    </source>
</evidence>
<keyword evidence="12" id="KW-1185">Reference proteome</keyword>
<evidence type="ECO:0000256" key="8">
    <source>
        <dbReference type="ARBA" id="ARBA00038489"/>
    </source>
</evidence>
<dbReference type="PANTHER" id="PTHR42801">
    <property type="entry name" value="THIOREDOXIN-DEPENDENT PEROXIDE REDUCTASE"/>
    <property type="match status" value="1"/>
</dbReference>
<keyword evidence="6" id="KW-0676">Redox-active center</keyword>
<dbReference type="GO" id="GO:0005737">
    <property type="term" value="C:cytoplasm"/>
    <property type="evidence" value="ECO:0007669"/>
    <property type="project" value="TreeGrafter"/>
</dbReference>
<dbReference type="OrthoDB" id="338622at2759"/>
<dbReference type="GO" id="GO:0045454">
    <property type="term" value="P:cell redox homeostasis"/>
    <property type="evidence" value="ECO:0007669"/>
    <property type="project" value="TreeGrafter"/>
</dbReference>
<name>A0A1E3JFH6_9TREE</name>
<protein>
    <recommendedName>
        <fullName evidence="1">thioredoxin-dependent peroxiredoxin</fullName>
        <ecNumber evidence="1">1.11.1.24</ecNumber>
    </recommendedName>
    <alternativeName>
        <fullName evidence="7">Thioredoxin peroxidase</fullName>
    </alternativeName>
</protein>
<dbReference type="PANTHER" id="PTHR42801:SF4">
    <property type="entry name" value="AHPC_TSA FAMILY PROTEIN"/>
    <property type="match status" value="1"/>
</dbReference>